<accession>A0A0B6ZQF5</accession>
<protein>
    <submittedName>
        <fullName evidence="1">Uncharacterized protein</fullName>
    </submittedName>
</protein>
<dbReference type="GO" id="GO:0042276">
    <property type="term" value="P:error-prone translesion synthesis"/>
    <property type="evidence" value="ECO:0007669"/>
    <property type="project" value="TreeGrafter"/>
</dbReference>
<dbReference type="GO" id="GO:0016035">
    <property type="term" value="C:zeta DNA polymerase complex"/>
    <property type="evidence" value="ECO:0007669"/>
    <property type="project" value="InterPro"/>
</dbReference>
<name>A0A0B6ZQF5_9EUPU</name>
<reference evidence="1" key="1">
    <citation type="submission" date="2014-12" db="EMBL/GenBank/DDBJ databases">
        <title>Insight into the proteome of Arion vulgaris.</title>
        <authorList>
            <person name="Aradska J."/>
            <person name="Bulat T."/>
            <person name="Smidak R."/>
            <person name="Sarate P."/>
            <person name="Gangsoo J."/>
            <person name="Sialana F."/>
            <person name="Bilban M."/>
            <person name="Lubec G."/>
        </authorList>
    </citation>
    <scope>NUCLEOTIDE SEQUENCE</scope>
    <source>
        <tissue evidence="1">Skin</tissue>
    </source>
</reference>
<dbReference type="GO" id="GO:0000724">
    <property type="term" value="P:double-strand break repair via homologous recombination"/>
    <property type="evidence" value="ECO:0007669"/>
    <property type="project" value="TreeGrafter"/>
</dbReference>
<feature type="non-terminal residue" evidence="1">
    <location>
        <position position="1"/>
    </location>
</feature>
<feature type="non-terminal residue" evidence="1">
    <location>
        <position position="72"/>
    </location>
</feature>
<organism evidence="1">
    <name type="scientific">Arion vulgaris</name>
    <dbReference type="NCBI Taxonomy" id="1028688"/>
    <lineage>
        <taxon>Eukaryota</taxon>
        <taxon>Metazoa</taxon>
        <taxon>Spiralia</taxon>
        <taxon>Lophotrochozoa</taxon>
        <taxon>Mollusca</taxon>
        <taxon>Gastropoda</taxon>
        <taxon>Heterobranchia</taxon>
        <taxon>Euthyneura</taxon>
        <taxon>Panpulmonata</taxon>
        <taxon>Eupulmonata</taxon>
        <taxon>Stylommatophora</taxon>
        <taxon>Helicina</taxon>
        <taxon>Arionoidea</taxon>
        <taxon>Arionidae</taxon>
        <taxon>Arion</taxon>
    </lineage>
</organism>
<dbReference type="PANTHER" id="PTHR45812">
    <property type="entry name" value="DNA POLYMERASE ZETA CATALYTIC SUBUNIT"/>
    <property type="match status" value="1"/>
</dbReference>
<dbReference type="InterPro" id="IPR030559">
    <property type="entry name" value="PolZ_Rev3"/>
</dbReference>
<dbReference type="GO" id="GO:0005634">
    <property type="term" value="C:nucleus"/>
    <property type="evidence" value="ECO:0007669"/>
    <property type="project" value="TreeGrafter"/>
</dbReference>
<dbReference type="GO" id="GO:0003887">
    <property type="term" value="F:DNA-directed DNA polymerase activity"/>
    <property type="evidence" value="ECO:0007669"/>
    <property type="project" value="TreeGrafter"/>
</dbReference>
<gene>
    <name evidence="1" type="primary">ORF75948</name>
</gene>
<dbReference type="AlphaFoldDB" id="A0A0B6ZQF5"/>
<evidence type="ECO:0000313" key="1">
    <source>
        <dbReference type="EMBL" id="CEK70869.1"/>
    </source>
</evidence>
<sequence length="72" mass="8127">RRTILTSQTQRHISALGIDEVSQIEGPTPKNSFGFKVVQTGMQDSKALHKYQYVTAMSLELHIETRGDLRPD</sequence>
<dbReference type="PANTHER" id="PTHR45812:SF1">
    <property type="entry name" value="DNA POLYMERASE ZETA CATALYTIC SUBUNIT"/>
    <property type="match status" value="1"/>
</dbReference>
<proteinExistence type="predicted"/>
<dbReference type="EMBL" id="HACG01024004">
    <property type="protein sequence ID" value="CEK70869.1"/>
    <property type="molecule type" value="Transcribed_RNA"/>
</dbReference>